<evidence type="ECO:0000256" key="1">
    <source>
        <dbReference type="SAM" id="MobiDB-lite"/>
    </source>
</evidence>
<dbReference type="Proteomes" id="UP001605036">
    <property type="component" value="Unassembled WGS sequence"/>
</dbReference>
<feature type="compositionally biased region" description="Polar residues" evidence="1">
    <location>
        <begin position="81"/>
        <end position="95"/>
    </location>
</feature>
<comment type="caution">
    <text evidence="2">The sequence shown here is derived from an EMBL/GenBank/DDBJ whole genome shotgun (WGS) entry which is preliminary data.</text>
</comment>
<proteinExistence type="predicted"/>
<dbReference type="EMBL" id="JBHFFA010000002">
    <property type="protein sequence ID" value="KAL2645530.1"/>
    <property type="molecule type" value="Genomic_DNA"/>
</dbReference>
<feature type="region of interest" description="Disordered" evidence="1">
    <location>
        <begin position="1"/>
        <end position="30"/>
    </location>
</feature>
<accession>A0ABD1ZDK8</accession>
<name>A0ABD1ZDK8_9MARC</name>
<feature type="region of interest" description="Disordered" evidence="1">
    <location>
        <begin position="76"/>
        <end position="95"/>
    </location>
</feature>
<evidence type="ECO:0000313" key="3">
    <source>
        <dbReference type="Proteomes" id="UP001605036"/>
    </source>
</evidence>
<gene>
    <name evidence="2" type="ORF">R1flu_013117</name>
</gene>
<sequence length="95" mass="10742">MEMRQRMQPRKAKSRLPGSTHEPKASLTRALSPWWQNKSLTLAGHAKGRPLRQTNVDLAATANRDKTYDELLATNKDKLLDNSSSSINATRQNNR</sequence>
<protein>
    <submittedName>
        <fullName evidence="2">Uncharacterized protein</fullName>
    </submittedName>
</protein>
<organism evidence="2 3">
    <name type="scientific">Riccia fluitans</name>
    <dbReference type="NCBI Taxonomy" id="41844"/>
    <lineage>
        <taxon>Eukaryota</taxon>
        <taxon>Viridiplantae</taxon>
        <taxon>Streptophyta</taxon>
        <taxon>Embryophyta</taxon>
        <taxon>Marchantiophyta</taxon>
        <taxon>Marchantiopsida</taxon>
        <taxon>Marchantiidae</taxon>
        <taxon>Marchantiales</taxon>
        <taxon>Ricciaceae</taxon>
        <taxon>Riccia</taxon>
    </lineage>
</organism>
<evidence type="ECO:0000313" key="2">
    <source>
        <dbReference type="EMBL" id="KAL2645530.1"/>
    </source>
</evidence>
<keyword evidence="3" id="KW-1185">Reference proteome</keyword>
<dbReference type="AlphaFoldDB" id="A0ABD1ZDK8"/>
<reference evidence="2 3" key="1">
    <citation type="submission" date="2024-09" db="EMBL/GenBank/DDBJ databases">
        <title>Chromosome-scale assembly of Riccia fluitans.</title>
        <authorList>
            <person name="Paukszto L."/>
            <person name="Sawicki J."/>
            <person name="Karawczyk K."/>
            <person name="Piernik-Szablinska J."/>
            <person name="Szczecinska M."/>
            <person name="Mazdziarz M."/>
        </authorList>
    </citation>
    <scope>NUCLEOTIDE SEQUENCE [LARGE SCALE GENOMIC DNA]</scope>
    <source>
        <strain evidence="2">Rf_01</strain>
        <tissue evidence="2">Aerial parts of the thallus</tissue>
    </source>
</reference>